<dbReference type="EMBL" id="JBIRWE010000006">
    <property type="protein sequence ID" value="MFI1965551.1"/>
    <property type="molecule type" value="Genomic_DNA"/>
</dbReference>
<organism evidence="2 3">
    <name type="scientific">Streptomyces pathocidini</name>
    <dbReference type="NCBI Taxonomy" id="1650571"/>
    <lineage>
        <taxon>Bacteria</taxon>
        <taxon>Bacillati</taxon>
        <taxon>Actinomycetota</taxon>
        <taxon>Actinomycetes</taxon>
        <taxon>Kitasatosporales</taxon>
        <taxon>Streptomycetaceae</taxon>
        <taxon>Streptomyces</taxon>
    </lineage>
</organism>
<evidence type="ECO:0008006" key="4">
    <source>
        <dbReference type="Google" id="ProtNLM"/>
    </source>
</evidence>
<sequence length="372" mass="40174">METLLILLALTMIGGLVVVPVLRRMRGGRAAQRGHGSAIDPGQYGFAPPDRLDVRLPGPDPELAEALEDIRRTQDWRPAAQLLATTTGAGAWELRWQRVQTLAGAAAAESAEAPGDGGRWLRTWRAEAPKDAGGAVVHAEFLVRQAWQSSAGPGSDEYRIILEEARTVCAGATLLAPGDPTPYIVELAVARGLAYREADFEELWAKVTSRAPQHMGAHLAALHYWCEKWHGSKEKADAFAQGAAGSAQAQEKSLLPALPLFAVFEHLPEVNVVRGLYESEVVGRAVQGALFAARSVPADHPVLPHVRHLLVWFLVRAERYAEAMEQLGHVDGHVGAVPWSYEPDPVGVYAAYRAQAVAGWERAGGTPATMPR</sequence>
<dbReference type="RefSeq" id="WP_055471389.1">
    <property type="nucleotide sequence ID" value="NZ_JBEZHZ010000006.1"/>
</dbReference>
<keyword evidence="1" id="KW-1133">Transmembrane helix</keyword>
<accession>A0ABW7UUH6</accession>
<proteinExistence type="predicted"/>
<gene>
    <name evidence="2" type="ORF">ACH429_15800</name>
</gene>
<keyword evidence="1" id="KW-0812">Transmembrane</keyword>
<evidence type="ECO:0000313" key="2">
    <source>
        <dbReference type="EMBL" id="MFI1965551.1"/>
    </source>
</evidence>
<name>A0ABW7UUH6_9ACTN</name>
<evidence type="ECO:0000256" key="1">
    <source>
        <dbReference type="SAM" id="Phobius"/>
    </source>
</evidence>
<comment type="caution">
    <text evidence="2">The sequence shown here is derived from an EMBL/GenBank/DDBJ whole genome shotgun (WGS) entry which is preliminary data.</text>
</comment>
<keyword evidence="1" id="KW-0472">Membrane</keyword>
<feature type="transmembrane region" description="Helical" evidence="1">
    <location>
        <begin position="6"/>
        <end position="23"/>
    </location>
</feature>
<protein>
    <recommendedName>
        <fullName evidence="4">DUF4034 domain-containing protein</fullName>
    </recommendedName>
</protein>
<evidence type="ECO:0000313" key="3">
    <source>
        <dbReference type="Proteomes" id="UP001611548"/>
    </source>
</evidence>
<dbReference type="Proteomes" id="UP001611548">
    <property type="component" value="Unassembled WGS sequence"/>
</dbReference>
<keyword evidence="3" id="KW-1185">Reference proteome</keyword>
<reference evidence="2 3" key="1">
    <citation type="submission" date="2024-10" db="EMBL/GenBank/DDBJ databases">
        <title>The Natural Products Discovery Center: Release of the First 8490 Sequenced Strains for Exploring Actinobacteria Biosynthetic Diversity.</title>
        <authorList>
            <person name="Kalkreuter E."/>
            <person name="Kautsar S.A."/>
            <person name="Yang D."/>
            <person name="Bader C.D."/>
            <person name="Teijaro C.N."/>
            <person name="Fluegel L."/>
            <person name="Davis C.M."/>
            <person name="Simpson J.R."/>
            <person name="Lauterbach L."/>
            <person name="Steele A.D."/>
            <person name="Gui C."/>
            <person name="Meng S."/>
            <person name="Li G."/>
            <person name="Viehrig K."/>
            <person name="Ye F."/>
            <person name="Su P."/>
            <person name="Kiefer A.F."/>
            <person name="Nichols A."/>
            <person name="Cepeda A.J."/>
            <person name="Yan W."/>
            <person name="Fan B."/>
            <person name="Jiang Y."/>
            <person name="Adhikari A."/>
            <person name="Zheng C.-J."/>
            <person name="Schuster L."/>
            <person name="Cowan T.M."/>
            <person name="Smanski M.J."/>
            <person name="Chevrette M.G."/>
            <person name="De Carvalho L.P.S."/>
            <person name="Shen B."/>
        </authorList>
    </citation>
    <scope>NUCLEOTIDE SEQUENCE [LARGE SCALE GENOMIC DNA]</scope>
    <source>
        <strain evidence="2 3">NPDC020327</strain>
    </source>
</reference>